<sequence length="88" mass="10649">MVWWASIRWVGSGWRWCWLWNRGFGASHGVMEYSTVEVTAQRKALSLSDYNDNYYQRSYIHLSTSFFFPPIRKPRHSCAHIYSRKDRR</sequence>
<organism evidence="2 3">
    <name type="scientific">Glonium stellatum</name>
    <dbReference type="NCBI Taxonomy" id="574774"/>
    <lineage>
        <taxon>Eukaryota</taxon>
        <taxon>Fungi</taxon>
        <taxon>Dikarya</taxon>
        <taxon>Ascomycota</taxon>
        <taxon>Pezizomycotina</taxon>
        <taxon>Dothideomycetes</taxon>
        <taxon>Pleosporomycetidae</taxon>
        <taxon>Gloniales</taxon>
        <taxon>Gloniaceae</taxon>
        <taxon>Glonium</taxon>
    </lineage>
</organism>
<evidence type="ECO:0000313" key="3">
    <source>
        <dbReference type="Proteomes" id="UP000250140"/>
    </source>
</evidence>
<dbReference type="AlphaFoldDB" id="A0A8E2ER65"/>
<reference evidence="2 3" key="1">
    <citation type="journal article" date="2016" name="Nat. Commun.">
        <title>Ectomycorrhizal ecology is imprinted in the genome of the dominant symbiotic fungus Cenococcum geophilum.</title>
        <authorList>
            <consortium name="DOE Joint Genome Institute"/>
            <person name="Peter M."/>
            <person name="Kohler A."/>
            <person name="Ohm R.A."/>
            <person name="Kuo A."/>
            <person name="Krutzmann J."/>
            <person name="Morin E."/>
            <person name="Arend M."/>
            <person name="Barry K.W."/>
            <person name="Binder M."/>
            <person name="Choi C."/>
            <person name="Clum A."/>
            <person name="Copeland A."/>
            <person name="Grisel N."/>
            <person name="Haridas S."/>
            <person name="Kipfer T."/>
            <person name="LaButti K."/>
            <person name="Lindquist E."/>
            <person name="Lipzen A."/>
            <person name="Maire R."/>
            <person name="Meier B."/>
            <person name="Mihaltcheva S."/>
            <person name="Molinier V."/>
            <person name="Murat C."/>
            <person name="Poggeler S."/>
            <person name="Quandt C.A."/>
            <person name="Sperisen C."/>
            <person name="Tritt A."/>
            <person name="Tisserant E."/>
            <person name="Crous P.W."/>
            <person name="Henrissat B."/>
            <person name="Nehls U."/>
            <person name="Egli S."/>
            <person name="Spatafora J.W."/>
            <person name="Grigoriev I.V."/>
            <person name="Martin F.M."/>
        </authorList>
    </citation>
    <scope>NUCLEOTIDE SEQUENCE [LARGE SCALE GENOMIC DNA]</scope>
    <source>
        <strain evidence="2 3">CBS 207.34</strain>
    </source>
</reference>
<keyword evidence="3" id="KW-1185">Reference proteome</keyword>
<feature type="chain" id="PRO_5034115589" description="Secreted protein" evidence="1">
    <location>
        <begin position="26"/>
        <end position="88"/>
    </location>
</feature>
<accession>A0A8E2ER65</accession>
<evidence type="ECO:0000256" key="1">
    <source>
        <dbReference type="SAM" id="SignalP"/>
    </source>
</evidence>
<name>A0A8E2ER65_9PEZI</name>
<protein>
    <recommendedName>
        <fullName evidence="4">Secreted protein</fullName>
    </recommendedName>
</protein>
<proteinExistence type="predicted"/>
<gene>
    <name evidence="2" type="ORF">AOQ84DRAFT_157364</name>
</gene>
<keyword evidence="1" id="KW-0732">Signal</keyword>
<feature type="signal peptide" evidence="1">
    <location>
        <begin position="1"/>
        <end position="25"/>
    </location>
</feature>
<evidence type="ECO:0008006" key="4">
    <source>
        <dbReference type="Google" id="ProtNLM"/>
    </source>
</evidence>
<evidence type="ECO:0000313" key="2">
    <source>
        <dbReference type="EMBL" id="OCL03203.1"/>
    </source>
</evidence>
<dbReference type="EMBL" id="KV750791">
    <property type="protein sequence ID" value="OCL03203.1"/>
    <property type="molecule type" value="Genomic_DNA"/>
</dbReference>
<dbReference type="Proteomes" id="UP000250140">
    <property type="component" value="Unassembled WGS sequence"/>
</dbReference>